<accession>A0A9D1DCN3</accession>
<dbReference type="CDD" id="cd18809">
    <property type="entry name" value="SF1_C_RecD"/>
    <property type="match status" value="1"/>
</dbReference>
<dbReference type="InterPro" id="IPR029493">
    <property type="entry name" value="RecD2-like_HHH"/>
</dbReference>
<dbReference type="GO" id="GO:0017116">
    <property type="term" value="F:single-stranded DNA helicase activity"/>
    <property type="evidence" value="ECO:0007669"/>
    <property type="project" value="TreeGrafter"/>
</dbReference>
<evidence type="ECO:0000256" key="3">
    <source>
        <dbReference type="HAMAP-Rule" id="MF_01488"/>
    </source>
</evidence>
<dbReference type="GO" id="GO:0005524">
    <property type="term" value="F:ATP binding"/>
    <property type="evidence" value="ECO:0007669"/>
    <property type="project" value="UniProtKB-UniRule"/>
</dbReference>
<dbReference type="Proteomes" id="UP000886749">
    <property type="component" value="Unassembled WGS sequence"/>
</dbReference>
<dbReference type="InterPro" id="IPR027785">
    <property type="entry name" value="UvrD-like_helicase_C"/>
</dbReference>
<proteinExistence type="inferred from homology"/>
<dbReference type="Gene3D" id="2.30.30.940">
    <property type="match status" value="1"/>
</dbReference>
<keyword evidence="1 3" id="KW-0547">Nucleotide-binding</keyword>
<organism evidence="5 6">
    <name type="scientific">Candidatus Egerieicola pullicola</name>
    <dbReference type="NCBI Taxonomy" id="2840775"/>
    <lineage>
        <taxon>Bacteria</taxon>
        <taxon>Bacillati</taxon>
        <taxon>Bacillota</taxon>
        <taxon>Clostridia</taxon>
        <taxon>Eubacteriales</taxon>
        <taxon>Oscillospiraceae</taxon>
        <taxon>Oscillospiraceae incertae sedis</taxon>
        <taxon>Candidatus Egerieicola</taxon>
    </lineage>
</organism>
<comment type="similarity">
    <text evidence="3">Belongs to the RecD family. RecD2 subfamily.</text>
</comment>
<dbReference type="Pfam" id="PF23139">
    <property type="entry name" value="OB_YrrC"/>
    <property type="match status" value="1"/>
</dbReference>
<evidence type="ECO:0000256" key="1">
    <source>
        <dbReference type="ARBA" id="ARBA00022741"/>
    </source>
</evidence>
<dbReference type="AlphaFoldDB" id="A0A9D1DCN3"/>
<dbReference type="SMART" id="SM00382">
    <property type="entry name" value="AAA"/>
    <property type="match status" value="1"/>
</dbReference>
<dbReference type="InterPro" id="IPR027417">
    <property type="entry name" value="P-loop_NTPase"/>
</dbReference>
<sequence>MAFRKQELDQLSGVVEEVIFANSDTGFAVIDLDAQGTLVSAVGEMPGISQGEEVTLRGRFTQHPVYGEQFKVELCTRTLPSTAKAIEKYLASGVIKGIGPKLARQLVEHFGDDTLLVMDQQPQRLLEIKGISQQKLDGFLEQFRQVFGVQSLLLLLTPYGVNSAQAVSLFKAYGEMAVTLLKKNPYLACDSRFGVPFLTCDAMAKAFGLPLDGKERLLAGLKYTLSHNLQNGHTALPTERLIATAAKLLDQPLDKVEQALEEGVEEEQLCRCTLGKETISLPEYFLAEQYIAARISGMLRVELDPPKGLHQMVDAWETAHGIQYETLQRQAILDCFRWGVLILTGGPGTGKTTTLNGMLDLLEQQGYALALCAPTGRAAKRMSEITRREAKTIHRLLEVDYDGELLSFRRNEKNPLKADVVVVDEMSMVDTLLLEALLRGIKPSGRLILVGDYHQLPSVGAGNVLWDLLQQQAIPTVRLTQVFRQAAKSRIITNAHAVVAGQMPDLSRQGAEDFFFLKQLNQPLAAQLVADLAARRLPKAYGLDPMEQVQVLCPQRKGTVGTAQLNTMLQNLLNPPDPSKGEFQSMGYLYREQDKVMQTKNNYNIPWKRGQEDGEGIFNGDIGIIRMIDPGSKTAAIDFDGRIAYYTFQMAAELELAYAITVHKSQGSEFDAVVLPILGGYDKLYYRNLLYTAMTRAKKLLVLVGDPNRLQFMVENNRKSIRFTNLGRLLEAYLQS</sequence>
<reference evidence="5" key="2">
    <citation type="journal article" date="2021" name="PeerJ">
        <title>Extensive microbial diversity within the chicken gut microbiome revealed by metagenomics and culture.</title>
        <authorList>
            <person name="Gilroy R."/>
            <person name="Ravi A."/>
            <person name="Getino M."/>
            <person name="Pursley I."/>
            <person name="Horton D.L."/>
            <person name="Alikhan N.F."/>
            <person name="Baker D."/>
            <person name="Gharbi K."/>
            <person name="Hall N."/>
            <person name="Watson M."/>
            <person name="Adriaenssens E.M."/>
            <person name="Foster-Nyarko E."/>
            <person name="Jarju S."/>
            <person name="Secka A."/>
            <person name="Antonio M."/>
            <person name="Oren A."/>
            <person name="Chaudhuri R.R."/>
            <person name="La Ragione R."/>
            <person name="Hildebrand F."/>
            <person name="Pallen M.J."/>
        </authorList>
    </citation>
    <scope>NUCLEOTIDE SEQUENCE</scope>
    <source>
        <strain evidence="5">CHK184-25365</strain>
    </source>
</reference>
<dbReference type="GO" id="GO:0003677">
    <property type="term" value="F:DNA binding"/>
    <property type="evidence" value="ECO:0007669"/>
    <property type="project" value="UniProtKB-UniRule"/>
</dbReference>
<evidence type="ECO:0000256" key="2">
    <source>
        <dbReference type="ARBA" id="ARBA00022840"/>
    </source>
</evidence>
<dbReference type="HAMAP" id="MF_01488">
    <property type="entry name" value="RecD2"/>
    <property type="match status" value="1"/>
</dbReference>
<dbReference type="EMBL" id="DVGY01000090">
    <property type="protein sequence ID" value="HIR40998.1"/>
    <property type="molecule type" value="Genomic_DNA"/>
</dbReference>
<dbReference type="InterPro" id="IPR041451">
    <property type="entry name" value="RecD2_SH13"/>
</dbReference>
<dbReference type="NCBIfam" id="TIGR01448">
    <property type="entry name" value="recD_rel"/>
    <property type="match status" value="1"/>
</dbReference>
<dbReference type="CDD" id="cd17933">
    <property type="entry name" value="DEXSc_RecD-like"/>
    <property type="match status" value="1"/>
</dbReference>
<keyword evidence="3 5" id="KW-0347">Helicase</keyword>
<dbReference type="Gene3D" id="3.40.50.300">
    <property type="entry name" value="P-loop containing nucleotide triphosphate hydrolases"/>
    <property type="match status" value="2"/>
</dbReference>
<dbReference type="Gene3D" id="1.10.150.20">
    <property type="entry name" value="5' to 3' exonuclease, C-terminal subdomain"/>
    <property type="match status" value="1"/>
</dbReference>
<dbReference type="Pfam" id="PF13538">
    <property type="entry name" value="UvrD_C_2"/>
    <property type="match status" value="1"/>
</dbReference>
<name>A0A9D1DCN3_9FIRM</name>
<protein>
    <recommendedName>
        <fullName evidence="3">ATP-dependent RecD2 DNA helicase</fullName>
        <ecNumber evidence="3">5.6.2.3</ecNumber>
    </recommendedName>
    <alternativeName>
        <fullName evidence="3">DNA 5'-3' helicase subunit RecD2</fullName>
    </alternativeName>
</protein>
<comment type="catalytic activity">
    <reaction evidence="3">
        <text>ATP + H2O = ADP + phosphate + H(+)</text>
        <dbReference type="Rhea" id="RHEA:13065"/>
        <dbReference type="ChEBI" id="CHEBI:15377"/>
        <dbReference type="ChEBI" id="CHEBI:15378"/>
        <dbReference type="ChEBI" id="CHEBI:30616"/>
        <dbReference type="ChEBI" id="CHEBI:43474"/>
        <dbReference type="ChEBI" id="CHEBI:456216"/>
        <dbReference type="EC" id="5.6.2.3"/>
    </reaction>
</comment>
<evidence type="ECO:0000259" key="4">
    <source>
        <dbReference type="SMART" id="SM00382"/>
    </source>
</evidence>
<feature type="binding site" evidence="3">
    <location>
        <begin position="348"/>
        <end position="352"/>
    </location>
    <ligand>
        <name>ATP</name>
        <dbReference type="ChEBI" id="CHEBI:30616"/>
    </ligand>
</feature>
<evidence type="ECO:0000313" key="6">
    <source>
        <dbReference type="Proteomes" id="UP000886749"/>
    </source>
</evidence>
<keyword evidence="2 3" id="KW-0067">ATP-binding</keyword>
<evidence type="ECO:0000313" key="5">
    <source>
        <dbReference type="EMBL" id="HIR40998.1"/>
    </source>
</evidence>
<dbReference type="InterPro" id="IPR055446">
    <property type="entry name" value="RecD2_N_OB"/>
</dbReference>
<dbReference type="Pfam" id="PF18335">
    <property type="entry name" value="SH3_13"/>
    <property type="match status" value="1"/>
</dbReference>
<dbReference type="PANTHER" id="PTHR43788:SF6">
    <property type="entry name" value="DNA HELICASE B"/>
    <property type="match status" value="1"/>
</dbReference>
<dbReference type="GO" id="GO:0006310">
    <property type="term" value="P:DNA recombination"/>
    <property type="evidence" value="ECO:0007669"/>
    <property type="project" value="InterPro"/>
</dbReference>
<feature type="domain" description="AAA+ ATPase" evidence="4">
    <location>
        <begin position="337"/>
        <end position="480"/>
    </location>
</feature>
<dbReference type="InterPro" id="IPR003593">
    <property type="entry name" value="AAA+_ATPase"/>
</dbReference>
<dbReference type="SUPFAM" id="SSF52540">
    <property type="entry name" value="P-loop containing nucleoside triphosphate hydrolases"/>
    <property type="match status" value="1"/>
</dbReference>
<dbReference type="Gene3D" id="1.10.10.2220">
    <property type="match status" value="1"/>
</dbReference>
<dbReference type="Pfam" id="PF14490">
    <property type="entry name" value="HHH_RecD2"/>
    <property type="match status" value="1"/>
</dbReference>
<comment type="caution">
    <text evidence="5">The sequence shown here is derived from an EMBL/GenBank/DDBJ whole genome shotgun (WGS) entry which is preliminary data.</text>
</comment>
<keyword evidence="3" id="KW-0378">Hydrolase</keyword>
<dbReference type="SUPFAM" id="SSF47781">
    <property type="entry name" value="RuvA domain 2-like"/>
    <property type="match status" value="1"/>
</dbReference>
<dbReference type="GO" id="GO:0043139">
    <property type="term" value="F:5'-3' DNA helicase activity"/>
    <property type="evidence" value="ECO:0007669"/>
    <property type="project" value="UniProtKB-UniRule"/>
</dbReference>
<dbReference type="GO" id="GO:0016787">
    <property type="term" value="F:hydrolase activity"/>
    <property type="evidence" value="ECO:0007669"/>
    <property type="project" value="UniProtKB-KW"/>
</dbReference>
<dbReference type="EC" id="5.6.2.3" evidence="3"/>
<keyword evidence="3" id="KW-0413">Isomerase</keyword>
<dbReference type="Pfam" id="PF13245">
    <property type="entry name" value="AAA_19"/>
    <property type="match status" value="1"/>
</dbReference>
<comment type="function">
    <text evidence="3">DNA-dependent ATPase and ATP-dependent 5'-3' DNA helicase. Has no activity on blunt DNA or DNA with 3'-overhangs, requires at least 10 bases of 5'-ssDNA for helicase activity.</text>
</comment>
<gene>
    <name evidence="3" type="primary">recD2</name>
    <name evidence="5" type="ORF">IAB36_04120</name>
</gene>
<dbReference type="InterPro" id="IPR010994">
    <property type="entry name" value="RuvA_2-like"/>
</dbReference>
<dbReference type="InterPro" id="IPR006345">
    <property type="entry name" value="RecD2"/>
</dbReference>
<dbReference type="GO" id="GO:0009338">
    <property type="term" value="C:exodeoxyribonuclease V complex"/>
    <property type="evidence" value="ECO:0007669"/>
    <property type="project" value="TreeGrafter"/>
</dbReference>
<dbReference type="PANTHER" id="PTHR43788">
    <property type="entry name" value="DNA2/NAM7 HELICASE FAMILY MEMBER"/>
    <property type="match status" value="1"/>
</dbReference>
<dbReference type="InterPro" id="IPR050534">
    <property type="entry name" value="Coronavir_polyprotein_1ab"/>
</dbReference>
<keyword evidence="3" id="KW-0238">DNA-binding</keyword>
<reference evidence="5" key="1">
    <citation type="submission" date="2020-10" db="EMBL/GenBank/DDBJ databases">
        <authorList>
            <person name="Gilroy R."/>
        </authorList>
    </citation>
    <scope>NUCLEOTIDE SEQUENCE</scope>
    <source>
        <strain evidence="5">CHK184-25365</strain>
    </source>
</reference>